<accession>A0A2S0WTN7</accession>
<dbReference type="OrthoDB" id="3751446at2"/>
<keyword evidence="1" id="KW-0812">Transmembrane</keyword>
<evidence type="ECO:0000256" key="1">
    <source>
        <dbReference type="SAM" id="Phobius"/>
    </source>
</evidence>
<dbReference type="EMBL" id="CP028913">
    <property type="protein sequence ID" value="AWB94672.1"/>
    <property type="molecule type" value="Genomic_DNA"/>
</dbReference>
<dbReference type="InterPro" id="IPR022385">
    <property type="entry name" value="Rhs_assc_core"/>
</dbReference>
<keyword evidence="1" id="KW-1133">Transmembrane helix</keyword>
<keyword evidence="3" id="KW-1185">Reference proteome</keyword>
<organism evidence="2 3">
    <name type="scientific">Agromyces badenianii</name>
    <dbReference type="NCBI Taxonomy" id="2080742"/>
    <lineage>
        <taxon>Bacteria</taxon>
        <taxon>Bacillati</taxon>
        <taxon>Actinomycetota</taxon>
        <taxon>Actinomycetes</taxon>
        <taxon>Micrococcales</taxon>
        <taxon>Microbacteriaceae</taxon>
        <taxon>Agromyces</taxon>
    </lineage>
</organism>
<evidence type="ECO:0008006" key="4">
    <source>
        <dbReference type="Google" id="ProtNLM"/>
    </source>
</evidence>
<evidence type="ECO:0000313" key="3">
    <source>
        <dbReference type="Proteomes" id="UP000244729"/>
    </source>
</evidence>
<sequence>MADAAGVRSAGVFRYDPFGQPVDPVTGRIGTLVADDAGPDTLQGDADWGWLGQHRKLAEHAGSIHTIEMGARQYVPALGRFLEVDPVEGGVTNNYDYPADPINQLDLSGECMFWCGEDGKLDWGMVLDDSAFVLGFFAPVCAACLVISIGITAGRSYYKMATGDVAGAALGVVDIASFGVGRVVTRTVRAAGESFNKGIKLKNLPGSTRAEKSAARANFRRSHEAIWSDRIRTAKVAARVYTVGAGLNSAWDRYSAHSGRPVNFGLR</sequence>
<dbReference type="AlphaFoldDB" id="A0A2S0WTN7"/>
<dbReference type="KEGG" id="agm:DCE93_02535"/>
<reference evidence="2 3" key="1">
    <citation type="submission" date="2018-04" db="EMBL/GenBank/DDBJ databases">
        <authorList>
            <person name="Li J."/>
        </authorList>
    </citation>
    <scope>NUCLEOTIDE SEQUENCE [LARGE SCALE GENOMIC DNA]</scope>
    <source>
        <strain evidence="3">30A</strain>
    </source>
</reference>
<proteinExistence type="predicted"/>
<evidence type="ECO:0000313" key="2">
    <source>
        <dbReference type="EMBL" id="AWB94672.1"/>
    </source>
</evidence>
<name>A0A2S0WTN7_9MICO</name>
<feature type="transmembrane region" description="Helical" evidence="1">
    <location>
        <begin position="131"/>
        <end position="151"/>
    </location>
</feature>
<dbReference type="Proteomes" id="UP000244729">
    <property type="component" value="Chromosome"/>
</dbReference>
<dbReference type="Gene3D" id="2.180.10.10">
    <property type="entry name" value="RHS repeat-associated core"/>
    <property type="match status" value="1"/>
</dbReference>
<keyword evidence="1" id="KW-0472">Membrane</keyword>
<protein>
    <recommendedName>
        <fullName evidence="4">RHS repeat-associated core domain-containing protein</fullName>
    </recommendedName>
</protein>
<dbReference type="NCBIfam" id="TIGR03696">
    <property type="entry name" value="Rhs_assc_core"/>
    <property type="match status" value="1"/>
</dbReference>
<gene>
    <name evidence="2" type="ORF">DCE93_02535</name>
</gene>